<evidence type="ECO:0000313" key="2">
    <source>
        <dbReference type="EMBL" id="SAK45747.1"/>
    </source>
</evidence>
<sequence>MKVAIMQPYFLPYIGYFQLIGAVDLFVVYDNIKYTKKGWFNRNRFLQNGGDAYFSIPIASDSDSLDVVERAIAPSFDRLKLLNQIQGAYRRAPHFAQGFELLRECVEHDDHNLFRFLHRSILATAARLSLDTRIVVSSTLPIDHSLRAHEKVLAICGALGATTYINPIGGTALYSAPDFAERGVDLRFLQPRPLEYHQFGEPFVPWLSILDLLMFNPADEVKAMLDEFDLV</sequence>
<evidence type="ECO:0000313" key="3">
    <source>
        <dbReference type="Proteomes" id="UP000054624"/>
    </source>
</evidence>
<feature type="transmembrane region" description="Helical" evidence="1">
    <location>
        <begin position="13"/>
        <end position="32"/>
    </location>
</feature>
<dbReference type="Proteomes" id="UP000054624">
    <property type="component" value="Unassembled WGS sequence"/>
</dbReference>
<keyword evidence="1" id="KW-1133">Transmembrane helix</keyword>
<dbReference type="STRING" id="1777137.AWB76_00773"/>
<dbReference type="InterPro" id="IPR014985">
    <property type="entry name" value="WbqC"/>
</dbReference>
<reference evidence="3" key="1">
    <citation type="submission" date="2016-01" db="EMBL/GenBank/DDBJ databases">
        <authorList>
            <person name="Peeters Charlotte."/>
        </authorList>
    </citation>
    <scope>NUCLEOTIDE SEQUENCE [LARGE SCALE GENOMIC DNA]</scope>
</reference>
<protein>
    <submittedName>
        <fullName evidence="2">WbnG</fullName>
    </submittedName>
</protein>
<keyword evidence="3" id="KW-1185">Reference proteome</keyword>
<dbReference type="AlphaFoldDB" id="A0A157ZLA2"/>
<accession>A0A157ZLA2</accession>
<name>A0A157ZLA2_9BURK</name>
<dbReference type="OrthoDB" id="3611744at2"/>
<proteinExistence type="predicted"/>
<gene>
    <name evidence="2" type="ORF">AWB76_00773</name>
</gene>
<keyword evidence="1" id="KW-0812">Transmembrane</keyword>
<keyword evidence="1" id="KW-0472">Membrane</keyword>
<organism evidence="2 3">
    <name type="scientific">Caballeronia temeraria</name>
    <dbReference type="NCBI Taxonomy" id="1777137"/>
    <lineage>
        <taxon>Bacteria</taxon>
        <taxon>Pseudomonadati</taxon>
        <taxon>Pseudomonadota</taxon>
        <taxon>Betaproteobacteria</taxon>
        <taxon>Burkholderiales</taxon>
        <taxon>Burkholderiaceae</taxon>
        <taxon>Caballeronia</taxon>
    </lineage>
</organism>
<dbReference type="EMBL" id="FCOI02000002">
    <property type="protein sequence ID" value="SAK45747.1"/>
    <property type="molecule type" value="Genomic_DNA"/>
</dbReference>
<evidence type="ECO:0000256" key="1">
    <source>
        <dbReference type="SAM" id="Phobius"/>
    </source>
</evidence>
<dbReference type="Pfam" id="PF08889">
    <property type="entry name" value="WbqC"/>
    <property type="match status" value="1"/>
</dbReference>